<dbReference type="InterPro" id="IPR027417">
    <property type="entry name" value="P-loop_NTPase"/>
</dbReference>
<evidence type="ECO:0000256" key="3">
    <source>
        <dbReference type="ARBA" id="ARBA00022737"/>
    </source>
</evidence>
<gene>
    <name evidence="11" type="primary">LOC103719382</name>
</gene>
<proteinExistence type="inferred from homology"/>
<organism evidence="10 11">
    <name type="scientific">Phoenix dactylifera</name>
    <name type="common">Date palm</name>
    <dbReference type="NCBI Taxonomy" id="42345"/>
    <lineage>
        <taxon>Eukaryota</taxon>
        <taxon>Viridiplantae</taxon>
        <taxon>Streptophyta</taxon>
        <taxon>Embryophyta</taxon>
        <taxon>Tracheophyta</taxon>
        <taxon>Spermatophyta</taxon>
        <taxon>Magnoliopsida</taxon>
        <taxon>Liliopsida</taxon>
        <taxon>Arecaceae</taxon>
        <taxon>Coryphoideae</taxon>
        <taxon>Phoeniceae</taxon>
        <taxon>Phoenix</taxon>
    </lineage>
</organism>
<dbReference type="PRINTS" id="PR00364">
    <property type="entry name" value="DISEASERSIST"/>
</dbReference>
<feature type="domain" description="Disease resistance protein winged helix" evidence="8">
    <location>
        <begin position="441"/>
        <end position="511"/>
    </location>
</feature>
<name>A0A8B8ZP46_PHODC</name>
<dbReference type="PANTHER" id="PTHR23155">
    <property type="entry name" value="DISEASE RESISTANCE PROTEIN RP"/>
    <property type="match status" value="1"/>
</dbReference>
<dbReference type="InterPro" id="IPR002182">
    <property type="entry name" value="NB-ARC"/>
</dbReference>
<dbReference type="Pfam" id="PF00931">
    <property type="entry name" value="NB-ARC"/>
    <property type="match status" value="1"/>
</dbReference>
<feature type="domain" description="Disease resistance R13L4/SHOC-2-like LRR" evidence="9">
    <location>
        <begin position="557"/>
        <end position="882"/>
    </location>
</feature>
<sequence>MAEALVMAVMEKIVSDIAEKPVKPVCSKLLKAVLPSEEIHRKMKWFHTEFGLMKAYIRYVDTMKDVDERWKEWVNILRGLVYEFEDIIDEYAYLVGEQHQRGFYGSLYRTFRHCKHIKAWHGIREKLQEAEDKLQKLIELKARYSIPECVTSTDDSLGRHPHLKEAPYFPDEGEIVGFEAYKKQLVGWLTDEEPLRTIISVWGMGGLGKTTLVNDGYESQEVRRHFDCRAWVRVSQKYTAEDLMRRLIEDLFQENRDVPPGNIDTMPCNRLAEILRSYLQQKRYLIVLDDMWHINVWSGELSRVLVDSRCRSRIVITTRNHDVAILAVESRVLELQPLQEDDSWRLFCNKAFWRYADRSCPPDLEYWARQVWQRCHGLPLAIVAAGSALSYREKEEGRIFCQGFDWEETSMPFSERVGNILKLSFRDLPYHLRNCFLYCSIFPEDYLIKRKRLIRLWVAEGFVRKRKGISNEEAAEENLNELIRRCMLQVVRRNYFGRPKLCRMHGTVRELTRRTSEQEYFCKVYDGEEAESIGEARRLLVQKGINDLEPHRGMSNVRSFLVFDLTSFSLQSWISRSTSFRLLRVLDLEGVPIETVPDDVAILFNLRYLGLRRTLVKELPRSLGRLRNLQTLDLYDTKIEKLPHEITQLKNLRNLFVESVRDPVFAELASDPGVKAPKGIWNLNNLQTLQSVEADEDNMVRHLGNLTQLRTLRITRVRGMHSVELCSSISKMSRLVSLDIVASDEGEALQLEALKPPSYLYEKLDLRGQLEGGALPHWFSSLSGLRHLGLSWSRLREDPLPCLHALPNLAVLGMYMAYDGQELCFNAGGFPKLKFLMLGGSNQLDSISMEEGALPSLSELCLLRCGGVKLLPQGVEHLTSLQVLFLMEMPLEFIERLRGGNGNTEERQKVQHIPLIKHVFKRGDRWTSETLS</sequence>
<evidence type="ECO:0000256" key="2">
    <source>
        <dbReference type="ARBA" id="ARBA00022614"/>
    </source>
</evidence>
<dbReference type="Gene3D" id="1.10.10.10">
    <property type="entry name" value="Winged helix-like DNA-binding domain superfamily/Winged helix DNA-binding domain"/>
    <property type="match status" value="1"/>
</dbReference>
<dbReference type="AlphaFoldDB" id="A0A8B8ZP46"/>
<evidence type="ECO:0000313" key="11">
    <source>
        <dbReference type="RefSeq" id="XP_038976001.1"/>
    </source>
</evidence>
<feature type="domain" description="Disease resistance N-terminal" evidence="7">
    <location>
        <begin position="36"/>
        <end position="102"/>
    </location>
</feature>
<dbReference type="InterPro" id="IPR032675">
    <property type="entry name" value="LRR_dom_sf"/>
</dbReference>
<dbReference type="SUPFAM" id="SSF52540">
    <property type="entry name" value="P-loop containing nucleoside triphosphate hydrolases"/>
    <property type="match status" value="1"/>
</dbReference>
<dbReference type="GO" id="GO:0002758">
    <property type="term" value="P:innate immune response-activating signaling pathway"/>
    <property type="evidence" value="ECO:0007669"/>
    <property type="project" value="UniProtKB-ARBA"/>
</dbReference>
<dbReference type="InterPro" id="IPR058922">
    <property type="entry name" value="WHD_DRP"/>
</dbReference>
<dbReference type="InterPro" id="IPR036388">
    <property type="entry name" value="WH-like_DNA-bd_sf"/>
</dbReference>
<accession>A0A8B8ZP46</accession>
<evidence type="ECO:0000259" key="9">
    <source>
        <dbReference type="Pfam" id="PF23598"/>
    </source>
</evidence>
<evidence type="ECO:0000256" key="4">
    <source>
        <dbReference type="ARBA" id="ARBA00022741"/>
    </source>
</evidence>
<dbReference type="GO" id="GO:0042742">
    <property type="term" value="P:defense response to bacterium"/>
    <property type="evidence" value="ECO:0007669"/>
    <property type="project" value="UniProtKB-ARBA"/>
</dbReference>
<dbReference type="RefSeq" id="XP_038976001.1">
    <property type="nucleotide sequence ID" value="XM_039120073.1"/>
</dbReference>
<protein>
    <submittedName>
        <fullName evidence="11">Disease resistance protein RPM1-like</fullName>
    </submittedName>
</protein>
<dbReference type="GO" id="GO:0009626">
    <property type="term" value="P:plant-type hypersensitive response"/>
    <property type="evidence" value="ECO:0007669"/>
    <property type="project" value="UniProtKB-ARBA"/>
</dbReference>
<evidence type="ECO:0000259" key="6">
    <source>
        <dbReference type="Pfam" id="PF00931"/>
    </source>
</evidence>
<dbReference type="FunFam" id="1.10.10.10:FF:000322">
    <property type="entry name" value="Probable disease resistance protein At1g63360"/>
    <property type="match status" value="1"/>
</dbReference>
<dbReference type="Gene3D" id="1.10.8.430">
    <property type="entry name" value="Helical domain of apoptotic protease-activating factors"/>
    <property type="match status" value="1"/>
</dbReference>
<dbReference type="Pfam" id="PF23598">
    <property type="entry name" value="LRR_14"/>
    <property type="match status" value="1"/>
</dbReference>
<dbReference type="CDD" id="cd14798">
    <property type="entry name" value="RX-CC_like"/>
    <property type="match status" value="1"/>
</dbReference>
<evidence type="ECO:0000256" key="5">
    <source>
        <dbReference type="ARBA" id="ARBA00022821"/>
    </source>
</evidence>
<keyword evidence="4" id="KW-0547">Nucleotide-binding</keyword>
<dbReference type="Proteomes" id="UP000228380">
    <property type="component" value="Unplaced"/>
</dbReference>
<dbReference type="InterPro" id="IPR042197">
    <property type="entry name" value="Apaf_helical"/>
</dbReference>
<dbReference type="PANTHER" id="PTHR23155:SF1232">
    <property type="entry name" value="OS09G0270700 PROTEIN"/>
    <property type="match status" value="1"/>
</dbReference>
<dbReference type="Pfam" id="PF18052">
    <property type="entry name" value="Rx_N"/>
    <property type="match status" value="1"/>
</dbReference>
<dbReference type="InterPro" id="IPR055414">
    <property type="entry name" value="LRR_R13L4/SHOC2-like"/>
</dbReference>
<keyword evidence="10" id="KW-1185">Reference proteome</keyword>
<dbReference type="GO" id="GO:0043531">
    <property type="term" value="F:ADP binding"/>
    <property type="evidence" value="ECO:0007669"/>
    <property type="project" value="InterPro"/>
</dbReference>
<dbReference type="OrthoDB" id="598235at2759"/>
<dbReference type="Gene3D" id="1.20.5.4130">
    <property type="match status" value="1"/>
</dbReference>
<reference evidence="11" key="1">
    <citation type="submission" date="2025-08" db="UniProtKB">
        <authorList>
            <consortium name="RefSeq"/>
        </authorList>
    </citation>
    <scope>IDENTIFICATION</scope>
    <source>
        <tissue evidence="11">Young leaves</tissue>
    </source>
</reference>
<dbReference type="InterPro" id="IPR044974">
    <property type="entry name" value="Disease_R_plants"/>
</dbReference>
<evidence type="ECO:0000256" key="1">
    <source>
        <dbReference type="ARBA" id="ARBA00008894"/>
    </source>
</evidence>
<keyword evidence="5" id="KW-0611">Plant defense</keyword>
<dbReference type="Gene3D" id="3.80.10.10">
    <property type="entry name" value="Ribonuclease Inhibitor"/>
    <property type="match status" value="1"/>
</dbReference>
<keyword evidence="2" id="KW-0433">Leucine-rich repeat</keyword>
<dbReference type="Pfam" id="PF23559">
    <property type="entry name" value="WHD_DRP"/>
    <property type="match status" value="1"/>
</dbReference>
<dbReference type="Gene3D" id="3.40.50.300">
    <property type="entry name" value="P-loop containing nucleotide triphosphate hydrolases"/>
    <property type="match status" value="1"/>
</dbReference>
<dbReference type="KEGG" id="pda:103719382"/>
<feature type="domain" description="NB-ARC" evidence="6">
    <location>
        <begin position="179"/>
        <end position="353"/>
    </location>
</feature>
<dbReference type="SUPFAM" id="SSF52058">
    <property type="entry name" value="L domain-like"/>
    <property type="match status" value="1"/>
</dbReference>
<comment type="similarity">
    <text evidence="1">Belongs to the disease resistance NB-LRR family.</text>
</comment>
<evidence type="ECO:0000259" key="8">
    <source>
        <dbReference type="Pfam" id="PF23559"/>
    </source>
</evidence>
<keyword evidence="3" id="KW-0677">Repeat</keyword>
<dbReference type="GeneID" id="103719382"/>
<dbReference type="FunFam" id="3.40.50.300:FF:001091">
    <property type="entry name" value="Probable disease resistance protein At1g61300"/>
    <property type="match status" value="1"/>
</dbReference>
<dbReference type="InterPro" id="IPR041118">
    <property type="entry name" value="Rx_N"/>
</dbReference>
<evidence type="ECO:0000313" key="10">
    <source>
        <dbReference type="Proteomes" id="UP000228380"/>
    </source>
</evidence>
<evidence type="ECO:0000259" key="7">
    <source>
        <dbReference type="Pfam" id="PF18052"/>
    </source>
</evidence>
<dbReference type="InterPro" id="IPR038005">
    <property type="entry name" value="RX-like_CC"/>
</dbReference>